<proteinExistence type="predicted"/>
<feature type="signal peptide" evidence="1">
    <location>
        <begin position="1"/>
        <end position="26"/>
    </location>
</feature>
<keyword evidence="3" id="KW-1185">Reference proteome</keyword>
<dbReference type="RefSeq" id="WP_142831918.1">
    <property type="nucleotide sequence ID" value="NZ_CP117268.1"/>
</dbReference>
<evidence type="ECO:0000256" key="1">
    <source>
        <dbReference type="SAM" id="SignalP"/>
    </source>
</evidence>
<gene>
    <name evidence="2" type="ORF">PR018_22170</name>
</gene>
<dbReference type="SUPFAM" id="SSF50199">
    <property type="entry name" value="Staphylococcal nuclease"/>
    <property type="match status" value="1"/>
</dbReference>
<evidence type="ECO:0000313" key="3">
    <source>
        <dbReference type="Proteomes" id="UP000318939"/>
    </source>
</evidence>
<geneLocation type="plasmid" evidence="2 3">
    <name>unnamed1</name>
</geneLocation>
<dbReference type="Proteomes" id="UP000318939">
    <property type="component" value="Plasmid unnamed1"/>
</dbReference>
<feature type="chain" id="PRO_5046408683" evidence="1">
    <location>
        <begin position="27"/>
        <end position="226"/>
    </location>
</feature>
<sequence>MNPGAWWFNCLFFCTFANATMAIALAAQDDTAAKFVSEYQTAYAQGQDLVPASQTPLDTSSLATRLHLQTIRPQSALGGSAFLASDGTVVKLAGAQGCLSTEQIAFAGLQATCAMISLAGLIAVLAEAKAAAGDAFPCHVLGQNRGTPPVHYAECFFNKDGAVQSISETLIGRGLAFAARDRAGWPIFPDYAKVEEDAHRKRVGIWANTYFVHPYGERHRANPSMK</sequence>
<reference evidence="2 3" key="2">
    <citation type="journal article" date="2023" name="MicrobiologyOpen">
        <title>Genomics of the tumorigenes clade of the family Rhizobiaceae and description of Rhizobium rhododendri sp. nov.</title>
        <authorList>
            <person name="Kuzmanovic N."/>
            <person name="diCenzo G.C."/>
            <person name="Bunk B."/>
            <person name="Sproeer C."/>
            <person name="Fruehling A."/>
            <person name="Neumann-Schaal M."/>
            <person name="Overmann J."/>
            <person name="Smalla K."/>
        </authorList>
    </citation>
    <scope>NUCLEOTIDE SEQUENCE [LARGE SCALE GENOMIC DNA]</scope>
    <source>
        <strain evidence="3">rho-6.2</strain>
        <plasmid evidence="2 3">unnamed1</plasmid>
    </source>
</reference>
<evidence type="ECO:0000313" key="2">
    <source>
        <dbReference type="EMBL" id="WFS25000.1"/>
    </source>
</evidence>
<protein>
    <submittedName>
        <fullName evidence="2">Nuclease</fullName>
    </submittedName>
</protein>
<accession>A0ABY8IPX2</accession>
<reference evidence="2 3" key="1">
    <citation type="journal article" date="2019" name="Phytopathology">
        <title>A Novel Group of Rhizobium tumorigenes-Like Agrobacteria Associated with Crown Gall Disease of Rhododendron and Blueberry.</title>
        <authorList>
            <person name="Kuzmanovic N."/>
            <person name="Behrens P."/>
            <person name="Idczak E."/>
            <person name="Wagner S."/>
            <person name="Gotz M."/>
            <person name="Sproer C."/>
            <person name="Bunk B."/>
            <person name="Overmann J."/>
            <person name="Smalla K."/>
        </authorList>
    </citation>
    <scope>NUCLEOTIDE SEQUENCE [LARGE SCALE GENOMIC DNA]</scope>
    <source>
        <strain evidence="3">rho-6.2</strain>
    </source>
</reference>
<keyword evidence="2" id="KW-0614">Plasmid</keyword>
<organism evidence="2 3">
    <name type="scientific">Rhizobium rhododendri</name>
    <dbReference type="NCBI Taxonomy" id="2506430"/>
    <lineage>
        <taxon>Bacteria</taxon>
        <taxon>Pseudomonadati</taxon>
        <taxon>Pseudomonadota</taxon>
        <taxon>Alphaproteobacteria</taxon>
        <taxon>Hyphomicrobiales</taxon>
        <taxon>Rhizobiaceae</taxon>
        <taxon>Rhizobium/Agrobacterium group</taxon>
        <taxon>Rhizobium</taxon>
    </lineage>
</organism>
<name>A0ABY8IPX2_9HYPH</name>
<dbReference type="Gene3D" id="2.40.50.90">
    <property type="match status" value="1"/>
</dbReference>
<dbReference type="InterPro" id="IPR035437">
    <property type="entry name" value="SNase_OB-fold_sf"/>
</dbReference>
<dbReference type="EMBL" id="CP117268">
    <property type="protein sequence ID" value="WFS25000.1"/>
    <property type="molecule type" value="Genomic_DNA"/>
</dbReference>
<keyword evidence="1" id="KW-0732">Signal</keyword>